<dbReference type="PANTHER" id="PTHR24346">
    <property type="entry name" value="MAP/MICROTUBULE AFFINITY-REGULATING KINASE"/>
    <property type="match status" value="1"/>
</dbReference>
<proteinExistence type="predicted"/>
<keyword evidence="1" id="KW-0547">Nucleotide-binding</keyword>
<dbReference type="PANTHER" id="PTHR24346:SF30">
    <property type="entry name" value="MATERNAL EMBRYONIC LEUCINE ZIPPER KINASE"/>
    <property type="match status" value="1"/>
</dbReference>
<feature type="compositionally biased region" description="Low complexity" evidence="3">
    <location>
        <begin position="7"/>
        <end position="18"/>
    </location>
</feature>
<dbReference type="GO" id="GO:0005737">
    <property type="term" value="C:cytoplasm"/>
    <property type="evidence" value="ECO:0007669"/>
    <property type="project" value="TreeGrafter"/>
</dbReference>
<gene>
    <name evidence="5" type="ORF">EK21DRAFT_102001</name>
</gene>
<reference evidence="5" key="1">
    <citation type="journal article" date="2020" name="Stud. Mycol.">
        <title>101 Dothideomycetes genomes: a test case for predicting lifestyles and emergence of pathogens.</title>
        <authorList>
            <person name="Haridas S."/>
            <person name="Albert R."/>
            <person name="Binder M."/>
            <person name="Bloem J."/>
            <person name="Labutti K."/>
            <person name="Salamov A."/>
            <person name="Andreopoulos B."/>
            <person name="Baker S."/>
            <person name="Barry K."/>
            <person name="Bills G."/>
            <person name="Bluhm B."/>
            <person name="Cannon C."/>
            <person name="Castanera R."/>
            <person name="Culley D."/>
            <person name="Daum C."/>
            <person name="Ezra D."/>
            <person name="Gonzalez J."/>
            <person name="Henrissat B."/>
            <person name="Kuo A."/>
            <person name="Liang C."/>
            <person name="Lipzen A."/>
            <person name="Lutzoni F."/>
            <person name="Magnuson J."/>
            <person name="Mondo S."/>
            <person name="Nolan M."/>
            <person name="Ohm R."/>
            <person name="Pangilinan J."/>
            <person name="Park H.-J."/>
            <person name="Ramirez L."/>
            <person name="Alfaro M."/>
            <person name="Sun H."/>
            <person name="Tritt A."/>
            <person name="Yoshinaga Y."/>
            <person name="Zwiers L.-H."/>
            <person name="Turgeon B."/>
            <person name="Goodwin S."/>
            <person name="Spatafora J."/>
            <person name="Crous P."/>
            <person name="Grigoriev I."/>
        </authorList>
    </citation>
    <scope>NUCLEOTIDE SEQUENCE</scope>
    <source>
        <strain evidence="5">CBS 110217</strain>
    </source>
</reference>
<dbReference type="GO" id="GO:0035556">
    <property type="term" value="P:intracellular signal transduction"/>
    <property type="evidence" value="ECO:0007669"/>
    <property type="project" value="TreeGrafter"/>
</dbReference>
<dbReference type="InterPro" id="IPR011009">
    <property type="entry name" value="Kinase-like_dom_sf"/>
</dbReference>
<feature type="region of interest" description="Disordered" evidence="3">
    <location>
        <begin position="285"/>
        <end position="312"/>
    </location>
</feature>
<dbReference type="GO" id="GO:0004674">
    <property type="term" value="F:protein serine/threonine kinase activity"/>
    <property type="evidence" value="ECO:0007669"/>
    <property type="project" value="TreeGrafter"/>
</dbReference>
<dbReference type="SMART" id="SM00220">
    <property type="entry name" value="S_TKc"/>
    <property type="match status" value="1"/>
</dbReference>
<keyword evidence="2" id="KW-0067">ATP-binding</keyword>
<sequence length="666" mass="72209">MEGPELSSTDLVSSSSPSGTRPADSHDGPNGQAQPQNTNNSTQQAAAHLNALSSASNTLLPSFDSGNANFHYHIRAPSTGLTLQTDFSHRIPLHTSILEGPSSDALRQSATAPIAIQDQSYLRTAWSANSVGSLSPASVLSSPALNALGDITPLPSPLVMSDSPGPWQRAVPRPRSRGASGSSLGDSLFNRGTLSPSPSLKKKGYQRLKEAALEAAAASHTQQKNEAARERNRSVSEYTPEALHNARPRNVTIGNAMTGGDASLQQHLHREEYLAAQRGLVTAKVPVGLPTPPASNASNRSVTDTEEEEIAEDDKTQYIVVRQGPERSKKLWRPVRQLGQGTFSKVYLATCEKTKAKDPLAETTLDPRKLVAIKVVEHGPAGGADEERVELSLKREVEMLRSVSHPSLVHLQAFDHDDAQALIVLTYCPGGDLFDVASDHQDKLTVGIVQRIFAEMVSAVRYLHNELIVHRDIKLENVLLNIPVATVPLLKNLQTHPHAIATLTDLGLSRRIPAPPESPLLTTRCGSEDYAAPEILLGQPYDGRATDAWALGVLLYALMEGRLPFDPPPGKPAARSRAVHRIARCDWVWVKFGDDDGEWDAEKGKDWVGAKACVEGLLKKVNRGRKSLEDIEKMEWVQQGIQVEDGLKSRPEDEVAEDNTAILPAR</sequence>
<dbReference type="EMBL" id="ML978216">
    <property type="protein sequence ID" value="KAF2028148.1"/>
    <property type="molecule type" value="Genomic_DNA"/>
</dbReference>
<feature type="region of interest" description="Disordered" evidence="3">
    <location>
        <begin position="156"/>
        <end position="242"/>
    </location>
</feature>
<dbReference type="AlphaFoldDB" id="A0A9P4H4P7"/>
<evidence type="ECO:0000313" key="6">
    <source>
        <dbReference type="Proteomes" id="UP000799777"/>
    </source>
</evidence>
<evidence type="ECO:0000313" key="5">
    <source>
        <dbReference type="EMBL" id="KAF2028148.1"/>
    </source>
</evidence>
<dbReference type="InterPro" id="IPR000719">
    <property type="entry name" value="Prot_kinase_dom"/>
</dbReference>
<dbReference type="InterPro" id="IPR008271">
    <property type="entry name" value="Ser/Thr_kinase_AS"/>
</dbReference>
<dbReference type="PROSITE" id="PS00108">
    <property type="entry name" value="PROTEIN_KINASE_ST"/>
    <property type="match status" value="1"/>
</dbReference>
<protein>
    <submittedName>
        <fullName evidence="5">Kinase-like protein</fullName>
    </submittedName>
</protein>
<dbReference type="SUPFAM" id="SSF56112">
    <property type="entry name" value="Protein kinase-like (PK-like)"/>
    <property type="match status" value="1"/>
</dbReference>
<evidence type="ECO:0000259" key="4">
    <source>
        <dbReference type="PROSITE" id="PS50011"/>
    </source>
</evidence>
<dbReference type="PROSITE" id="PS50011">
    <property type="entry name" value="PROTEIN_KINASE_DOM"/>
    <property type="match status" value="1"/>
</dbReference>
<dbReference type="GO" id="GO:0005524">
    <property type="term" value="F:ATP binding"/>
    <property type="evidence" value="ECO:0007669"/>
    <property type="project" value="UniProtKB-KW"/>
</dbReference>
<dbReference type="OrthoDB" id="410920at2759"/>
<name>A0A9P4H4P7_9PLEO</name>
<dbReference type="Pfam" id="PF00069">
    <property type="entry name" value="Pkinase"/>
    <property type="match status" value="1"/>
</dbReference>
<dbReference type="Gene3D" id="1.10.510.10">
    <property type="entry name" value="Transferase(Phosphotransferase) domain 1"/>
    <property type="match status" value="1"/>
</dbReference>
<comment type="caution">
    <text evidence="5">The sequence shown here is derived from an EMBL/GenBank/DDBJ whole genome shotgun (WGS) entry which is preliminary data.</text>
</comment>
<feature type="region of interest" description="Disordered" evidence="3">
    <location>
        <begin position="1"/>
        <end position="45"/>
    </location>
</feature>
<keyword evidence="5" id="KW-0808">Transferase</keyword>
<feature type="domain" description="Protein kinase" evidence="4">
    <location>
        <begin position="332"/>
        <end position="637"/>
    </location>
</feature>
<feature type="region of interest" description="Disordered" evidence="3">
    <location>
        <begin position="647"/>
        <end position="666"/>
    </location>
</feature>
<organism evidence="5 6">
    <name type="scientific">Setomelanomma holmii</name>
    <dbReference type="NCBI Taxonomy" id="210430"/>
    <lineage>
        <taxon>Eukaryota</taxon>
        <taxon>Fungi</taxon>
        <taxon>Dikarya</taxon>
        <taxon>Ascomycota</taxon>
        <taxon>Pezizomycotina</taxon>
        <taxon>Dothideomycetes</taxon>
        <taxon>Pleosporomycetidae</taxon>
        <taxon>Pleosporales</taxon>
        <taxon>Pleosporineae</taxon>
        <taxon>Phaeosphaeriaceae</taxon>
        <taxon>Setomelanomma</taxon>
    </lineage>
</organism>
<dbReference type="FunFam" id="1.10.510.10:FF:000640">
    <property type="entry name" value="Serine/threonine-protein kinase PRR1"/>
    <property type="match status" value="1"/>
</dbReference>
<keyword evidence="5" id="KW-0418">Kinase</keyword>
<evidence type="ECO:0000256" key="2">
    <source>
        <dbReference type="ARBA" id="ARBA00022840"/>
    </source>
</evidence>
<evidence type="ECO:0000256" key="1">
    <source>
        <dbReference type="ARBA" id="ARBA00022741"/>
    </source>
</evidence>
<accession>A0A9P4H4P7</accession>
<feature type="compositionally biased region" description="Low complexity" evidence="3">
    <location>
        <begin position="177"/>
        <end position="187"/>
    </location>
</feature>
<feature type="compositionally biased region" description="Polar residues" evidence="3">
    <location>
        <begin position="31"/>
        <end position="44"/>
    </location>
</feature>
<keyword evidence="6" id="KW-1185">Reference proteome</keyword>
<dbReference type="Proteomes" id="UP000799777">
    <property type="component" value="Unassembled WGS sequence"/>
</dbReference>
<evidence type="ECO:0000256" key="3">
    <source>
        <dbReference type="SAM" id="MobiDB-lite"/>
    </source>
</evidence>